<feature type="non-terminal residue" evidence="5">
    <location>
        <position position="458"/>
    </location>
</feature>
<feature type="non-terminal residue" evidence="5">
    <location>
        <position position="1"/>
    </location>
</feature>
<comment type="caution">
    <text evidence="5">The sequence shown here is derived from an EMBL/GenBank/DDBJ whole genome shotgun (WGS) entry which is preliminary data.</text>
</comment>
<evidence type="ECO:0000256" key="2">
    <source>
        <dbReference type="ARBA" id="ARBA00023002"/>
    </source>
</evidence>
<feature type="compositionally biased region" description="Low complexity" evidence="3">
    <location>
        <begin position="46"/>
        <end position="56"/>
    </location>
</feature>
<dbReference type="AlphaFoldDB" id="A0A3E2GRW7"/>
<feature type="compositionally biased region" description="Acidic residues" evidence="3">
    <location>
        <begin position="57"/>
        <end position="72"/>
    </location>
</feature>
<protein>
    <recommendedName>
        <fullName evidence="4">Alcohol dehydrogenase-like N-terminal domain-containing protein</fullName>
    </recommendedName>
</protein>
<dbReference type="InterPro" id="IPR047122">
    <property type="entry name" value="Trans-enoyl_RdTase-like"/>
</dbReference>
<dbReference type="OMA" id="PATHSHI"/>
<feature type="domain" description="Alcohol dehydrogenase-like N-terminal" evidence="4">
    <location>
        <begin position="104"/>
        <end position="191"/>
    </location>
</feature>
<feature type="compositionally biased region" description="Polar residues" evidence="3">
    <location>
        <begin position="1"/>
        <end position="15"/>
    </location>
</feature>
<dbReference type="PANTHER" id="PTHR43482:SF2">
    <property type="entry name" value="ZINC-BINDING DEHYDROGENASE FAMILY, PUTATIVE (AFU_ORTHOLOGUE AFUA_3G15030)-RELATED"/>
    <property type="match status" value="1"/>
</dbReference>
<dbReference type="Pfam" id="PF08240">
    <property type="entry name" value="ADH_N"/>
    <property type="match status" value="1"/>
</dbReference>
<dbReference type="SUPFAM" id="SSF50129">
    <property type="entry name" value="GroES-like"/>
    <property type="match status" value="1"/>
</dbReference>
<dbReference type="InterPro" id="IPR011032">
    <property type="entry name" value="GroES-like_sf"/>
</dbReference>
<dbReference type="CDD" id="cd08249">
    <property type="entry name" value="enoyl_reductase_like"/>
    <property type="match status" value="1"/>
</dbReference>
<dbReference type="STRING" id="5539.A0A3E2GRW7"/>
<evidence type="ECO:0000313" key="6">
    <source>
        <dbReference type="Proteomes" id="UP000258309"/>
    </source>
</evidence>
<dbReference type="PANTHER" id="PTHR43482">
    <property type="entry name" value="PROTEIN AST1-RELATED"/>
    <property type="match status" value="1"/>
</dbReference>
<keyword evidence="6" id="KW-1185">Reference proteome</keyword>
<evidence type="ECO:0000256" key="3">
    <source>
        <dbReference type="SAM" id="MobiDB-lite"/>
    </source>
</evidence>
<reference evidence="5 6" key="1">
    <citation type="submission" date="2018-05" db="EMBL/GenBank/DDBJ databases">
        <title>Draft genome sequence of Scytalidium lignicola DSM 105466, a ubiquitous saprotrophic fungus.</title>
        <authorList>
            <person name="Buettner E."/>
            <person name="Gebauer A.M."/>
            <person name="Hofrichter M."/>
            <person name="Liers C."/>
            <person name="Kellner H."/>
        </authorList>
    </citation>
    <scope>NUCLEOTIDE SEQUENCE [LARGE SCALE GENOMIC DNA]</scope>
    <source>
        <strain evidence="5 6">DSM 105466</strain>
    </source>
</reference>
<accession>A0A3E2GRW7</accession>
<keyword evidence="2" id="KW-0560">Oxidoreductase</keyword>
<comment type="similarity">
    <text evidence="1">Belongs to the zinc-containing alcohol dehydrogenase family.</text>
</comment>
<dbReference type="Gene3D" id="3.90.180.10">
    <property type="entry name" value="Medium-chain alcohol dehydrogenases, catalytic domain"/>
    <property type="match status" value="1"/>
</dbReference>
<dbReference type="GO" id="GO:0016651">
    <property type="term" value="F:oxidoreductase activity, acting on NAD(P)H"/>
    <property type="evidence" value="ECO:0007669"/>
    <property type="project" value="InterPro"/>
</dbReference>
<organism evidence="5 6">
    <name type="scientific">Scytalidium lignicola</name>
    <name type="common">Hyphomycete</name>
    <dbReference type="NCBI Taxonomy" id="5539"/>
    <lineage>
        <taxon>Eukaryota</taxon>
        <taxon>Fungi</taxon>
        <taxon>Dikarya</taxon>
        <taxon>Ascomycota</taxon>
        <taxon>Pezizomycotina</taxon>
        <taxon>Leotiomycetes</taxon>
        <taxon>Leotiomycetes incertae sedis</taxon>
        <taxon>Scytalidium</taxon>
    </lineage>
</organism>
<sequence length="458" mass="49863">MIASSYASRTDSLTPPQTPPSTEGGVKGIRNWPGSEKTEATSGSAVVTEKQQIEQEQVVEVEREEEEEEGEEFTSSHQDVLLLHGPKQRYAHTTKYAIPELHTEREMLVNVQVVGLNPIDWKAPDFGFGLPALPCINGRDLAGKVVKAPKAKSRFKKGDIVMGVSTDYRDSRKAAYQQYAVVPDFNACKLPKTVPLLHAAPLGVAFVAAALALGICMGIDFSTFQDARGPNILKITRNQPRDSLPQDIREECFDKIREDERPQPGEWIAIWGGSSASGCCAVQLAKLAGFKVISVIDIAHSGSRMLKHGADLLVDRLDTTRAIEIIKSVTHGKLRFSLDTRGRESAALLAAAMSKERKEGEPRAHLVGLTGLPKVPTEGVVYHTVPIKLFHELPSVGESLMIWLEKLLELERIATPEIVVADGGLEGINDALDMLRDGTVNGPRMVVPLPLPAAKVQA</sequence>
<dbReference type="Proteomes" id="UP000258309">
    <property type="component" value="Unassembled WGS sequence"/>
</dbReference>
<evidence type="ECO:0000313" key="5">
    <source>
        <dbReference type="EMBL" id="RFU23894.1"/>
    </source>
</evidence>
<feature type="region of interest" description="Disordered" evidence="3">
    <location>
        <begin position="1"/>
        <end position="78"/>
    </location>
</feature>
<dbReference type="OrthoDB" id="10257049at2759"/>
<evidence type="ECO:0000256" key="1">
    <source>
        <dbReference type="ARBA" id="ARBA00008072"/>
    </source>
</evidence>
<dbReference type="InterPro" id="IPR013154">
    <property type="entry name" value="ADH-like_N"/>
</dbReference>
<dbReference type="SUPFAM" id="SSF51735">
    <property type="entry name" value="NAD(P)-binding Rossmann-fold domains"/>
    <property type="match status" value="1"/>
</dbReference>
<name>A0A3E2GRW7_SCYLI</name>
<dbReference type="InterPro" id="IPR052585">
    <property type="entry name" value="Lipid_raft_assoc_Zn_ADH"/>
</dbReference>
<proteinExistence type="inferred from homology"/>
<evidence type="ECO:0000259" key="4">
    <source>
        <dbReference type="Pfam" id="PF08240"/>
    </source>
</evidence>
<dbReference type="Gene3D" id="3.40.50.720">
    <property type="entry name" value="NAD(P)-binding Rossmann-like Domain"/>
    <property type="match status" value="1"/>
</dbReference>
<dbReference type="InterPro" id="IPR036291">
    <property type="entry name" value="NAD(P)-bd_dom_sf"/>
</dbReference>
<gene>
    <name evidence="5" type="ORF">B7463_g12446</name>
</gene>
<dbReference type="EMBL" id="NCSJ02000569">
    <property type="protein sequence ID" value="RFU23894.1"/>
    <property type="molecule type" value="Genomic_DNA"/>
</dbReference>